<dbReference type="EMBL" id="MU118051">
    <property type="protein sequence ID" value="KAF9646696.1"/>
    <property type="molecule type" value="Genomic_DNA"/>
</dbReference>
<accession>A0ACB6ZC10</accession>
<gene>
    <name evidence="1" type="ORF">BDM02DRAFT_2978659</name>
</gene>
<dbReference type="Proteomes" id="UP000886501">
    <property type="component" value="Unassembled WGS sequence"/>
</dbReference>
<reference evidence="1" key="1">
    <citation type="submission" date="2019-10" db="EMBL/GenBank/DDBJ databases">
        <authorList>
            <consortium name="DOE Joint Genome Institute"/>
            <person name="Kuo A."/>
            <person name="Miyauchi S."/>
            <person name="Kiss E."/>
            <person name="Drula E."/>
            <person name="Kohler A."/>
            <person name="Sanchez-Garcia M."/>
            <person name="Andreopoulos B."/>
            <person name="Barry K.W."/>
            <person name="Bonito G."/>
            <person name="Buee M."/>
            <person name="Carver A."/>
            <person name="Chen C."/>
            <person name="Cichocki N."/>
            <person name="Clum A."/>
            <person name="Culley D."/>
            <person name="Crous P.W."/>
            <person name="Fauchery L."/>
            <person name="Girlanda M."/>
            <person name="Hayes R."/>
            <person name="Keri Z."/>
            <person name="Labutti K."/>
            <person name="Lipzen A."/>
            <person name="Lombard V."/>
            <person name="Magnuson J."/>
            <person name="Maillard F."/>
            <person name="Morin E."/>
            <person name="Murat C."/>
            <person name="Nolan M."/>
            <person name="Ohm R."/>
            <person name="Pangilinan J."/>
            <person name="Pereira M."/>
            <person name="Perotto S."/>
            <person name="Peter M."/>
            <person name="Riley R."/>
            <person name="Sitrit Y."/>
            <person name="Stielow B."/>
            <person name="Szollosi G."/>
            <person name="Zifcakova L."/>
            <person name="Stursova M."/>
            <person name="Spatafora J.W."/>
            <person name="Tedersoo L."/>
            <person name="Vaario L.-M."/>
            <person name="Yamada A."/>
            <person name="Yan M."/>
            <person name="Wang P."/>
            <person name="Xu J."/>
            <person name="Bruns T."/>
            <person name="Baldrian P."/>
            <person name="Vilgalys R."/>
            <person name="Henrissat B."/>
            <person name="Grigoriev I.V."/>
            <person name="Hibbett D."/>
            <person name="Nagy L.G."/>
            <person name="Martin F.M."/>
        </authorList>
    </citation>
    <scope>NUCLEOTIDE SEQUENCE</scope>
    <source>
        <strain evidence="1">P2</strain>
    </source>
</reference>
<keyword evidence="2" id="KW-1185">Reference proteome</keyword>
<proteinExistence type="predicted"/>
<comment type="caution">
    <text evidence="1">The sequence shown here is derived from an EMBL/GenBank/DDBJ whole genome shotgun (WGS) entry which is preliminary data.</text>
</comment>
<sequence length="113" mass="12196">MSMDNQRSTADRPVMVGDAVPGTTVTLPSELTHVQPTKVDEATQQGSTQPGDGAAVRVVVNSPSWKEKVIGYAKKSRGIMLRRPEVKEHGEKILECRATVSDPNQVPDRSGSL</sequence>
<name>A0ACB6ZC10_THEGA</name>
<protein>
    <submittedName>
        <fullName evidence="1">Uncharacterized protein</fullName>
    </submittedName>
</protein>
<reference evidence="1" key="2">
    <citation type="journal article" date="2020" name="Nat. Commun.">
        <title>Large-scale genome sequencing of mycorrhizal fungi provides insights into the early evolution of symbiotic traits.</title>
        <authorList>
            <person name="Miyauchi S."/>
            <person name="Kiss E."/>
            <person name="Kuo A."/>
            <person name="Drula E."/>
            <person name="Kohler A."/>
            <person name="Sanchez-Garcia M."/>
            <person name="Morin E."/>
            <person name="Andreopoulos B."/>
            <person name="Barry K.W."/>
            <person name="Bonito G."/>
            <person name="Buee M."/>
            <person name="Carver A."/>
            <person name="Chen C."/>
            <person name="Cichocki N."/>
            <person name="Clum A."/>
            <person name="Culley D."/>
            <person name="Crous P.W."/>
            <person name="Fauchery L."/>
            <person name="Girlanda M."/>
            <person name="Hayes R.D."/>
            <person name="Keri Z."/>
            <person name="LaButti K."/>
            <person name="Lipzen A."/>
            <person name="Lombard V."/>
            <person name="Magnuson J."/>
            <person name="Maillard F."/>
            <person name="Murat C."/>
            <person name="Nolan M."/>
            <person name="Ohm R.A."/>
            <person name="Pangilinan J."/>
            <person name="Pereira M.F."/>
            <person name="Perotto S."/>
            <person name="Peter M."/>
            <person name="Pfister S."/>
            <person name="Riley R."/>
            <person name="Sitrit Y."/>
            <person name="Stielow J.B."/>
            <person name="Szollosi G."/>
            <person name="Zifcakova L."/>
            <person name="Stursova M."/>
            <person name="Spatafora J.W."/>
            <person name="Tedersoo L."/>
            <person name="Vaario L.M."/>
            <person name="Yamada A."/>
            <person name="Yan M."/>
            <person name="Wang P."/>
            <person name="Xu J."/>
            <person name="Bruns T."/>
            <person name="Baldrian P."/>
            <person name="Vilgalys R."/>
            <person name="Dunand C."/>
            <person name="Henrissat B."/>
            <person name="Grigoriev I.V."/>
            <person name="Hibbett D."/>
            <person name="Nagy L.G."/>
            <person name="Martin F.M."/>
        </authorList>
    </citation>
    <scope>NUCLEOTIDE SEQUENCE</scope>
    <source>
        <strain evidence="1">P2</strain>
    </source>
</reference>
<evidence type="ECO:0000313" key="1">
    <source>
        <dbReference type="EMBL" id="KAF9646696.1"/>
    </source>
</evidence>
<organism evidence="1 2">
    <name type="scientific">Thelephora ganbajun</name>
    <name type="common">Ganba fungus</name>
    <dbReference type="NCBI Taxonomy" id="370292"/>
    <lineage>
        <taxon>Eukaryota</taxon>
        <taxon>Fungi</taxon>
        <taxon>Dikarya</taxon>
        <taxon>Basidiomycota</taxon>
        <taxon>Agaricomycotina</taxon>
        <taxon>Agaricomycetes</taxon>
        <taxon>Thelephorales</taxon>
        <taxon>Thelephoraceae</taxon>
        <taxon>Thelephora</taxon>
    </lineage>
</organism>
<evidence type="ECO:0000313" key="2">
    <source>
        <dbReference type="Proteomes" id="UP000886501"/>
    </source>
</evidence>